<dbReference type="Pfam" id="PF00512">
    <property type="entry name" value="HisKA"/>
    <property type="match status" value="1"/>
</dbReference>
<evidence type="ECO:0000259" key="6">
    <source>
        <dbReference type="SMART" id="SM00065"/>
    </source>
</evidence>
<dbReference type="InterPro" id="IPR029016">
    <property type="entry name" value="GAF-like_dom_sf"/>
</dbReference>
<dbReference type="CDD" id="cd00082">
    <property type="entry name" value="HisKA"/>
    <property type="match status" value="1"/>
</dbReference>
<dbReference type="SUPFAM" id="SSF47384">
    <property type="entry name" value="Homodimeric domain of signal transducing histidine kinase"/>
    <property type="match status" value="1"/>
</dbReference>
<feature type="non-terminal residue" evidence="7">
    <location>
        <position position="239"/>
    </location>
</feature>
<comment type="catalytic activity">
    <reaction evidence="1">
        <text>ATP + protein L-histidine = ADP + protein N-phospho-L-histidine.</text>
        <dbReference type="EC" id="2.7.13.3"/>
    </reaction>
</comment>
<keyword evidence="7" id="KW-0808">Transferase</keyword>
<accession>A0A0F3GQE5</accession>
<evidence type="ECO:0000256" key="4">
    <source>
        <dbReference type="ARBA" id="ARBA00023012"/>
    </source>
</evidence>
<keyword evidence="5" id="KW-0175">Coiled coil</keyword>
<keyword evidence="8" id="KW-1185">Reference proteome</keyword>
<evidence type="ECO:0000256" key="1">
    <source>
        <dbReference type="ARBA" id="ARBA00000085"/>
    </source>
</evidence>
<dbReference type="GO" id="GO:0000155">
    <property type="term" value="F:phosphorelay sensor kinase activity"/>
    <property type="evidence" value="ECO:0007669"/>
    <property type="project" value="InterPro"/>
</dbReference>
<evidence type="ECO:0000256" key="2">
    <source>
        <dbReference type="ARBA" id="ARBA00012438"/>
    </source>
</evidence>
<evidence type="ECO:0000256" key="3">
    <source>
        <dbReference type="ARBA" id="ARBA00022553"/>
    </source>
</evidence>
<keyword evidence="3" id="KW-0597">Phosphoprotein</keyword>
<proteinExistence type="predicted"/>
<evidence type="ECO:0000313" key="7">
    <source>
        <dbReference type="EMBL" id="KJU84042.1"/>
    </source>
</evidence>
<organism evidence="7 8">
    <name type="scientific">Candidatus Magnetobacterium bavaricum</name>
    <dbReference type="NCBI Taxonomy" id="29290"/>
    <lineage>
        <taxon>Bacteria</taxon>
        <taxon>Pseudomonadati</taxon>
        <taxon>Nitrospirota</taxon>
        <taxon>Thermodesulfovibrionia</taxon>
        <taxon>Thermodesulfovibrionales</taxon>
        <taxon>Candidatus Magnetobacteriaceae</taxon>
        <taxon>Candidatus Magnetobacterium</taxon>
    </lineage>
</organism>
<evidence type="ECO:0000313" key="8">
    <source>
        <dbReference type="Proteomes" id="UP000033423"/>
    </source>
</evidence>
<protein>
    <recommendedName>
        <fullName evidence="2">histidine kinase</fullName>
        <ecNumber evidence="2">2.7.13.3</ecNumber>
    </recommendedName>
</protein>
<dbReference type="InterPro" id="IPR003018">
    <property type="entry name" value="GAF"/>
</dbReference>
<evidence type="ECO:0000256" key="5">
    <source>
        <dbReference type="SAM" id="Coils"/>
    </source>
</evidence>
<dbReference type="Gene3D" id="3.30.450.40">
    <property type="match status" value="1"/>
</dbReference>
<comment type="caution">
    <text evidence="7">The sequence shown here is derived from an EMBL/GenBank/DDBJ whole genome shotgun (WGS) entry which is preliminary data.</text>
</comment>
<dbReference type="AlphaFoldDB" id="A0A0F3GQE5"/>
<dbReference type="Proteomes" id="UP000033423">
    <property type="component" value="Unassembled WGS sequence"/>
</dbReference>
<gene>
    <name evidence="7" type="ORF">MBAV_003764</name>
</gene>
<dbReference type="EMBL" id="LACI01001640">
    <property type="protein sequence ID" value="KJU84042.1"/>
    <property type="molecule type" value="Genomic_DNA"/>
</dbReference>
<dbReference type="PANTHER" id="PTHR45339">
    <property type="entry name" value="HYBRID SIGNAL TRANSDUCTION HISTIDINE KINASE J"/>
    <property type="match status" value="1"/>
</dbReference>
<dbReference type="PANTHER" id="PTHR45339:SF1">
    <property type="entry name" value="HYBRID SIGNAL TRANSDUCTION HISTIDINE KINASE J"/>
    <property type="match status" value="1"/>
</dbReference>
<feature type="domain" description="GAF" evidence="6">
    <location>
        <begin position="4"/>
        <end position="154"/>
    </location>
</feature>
<name>A0A0F3GQE5_9BACT</name>
<dbReference type="EC" id="2.7.13.3" evidence="2"/>
<dbReference type="Gene3D" id="1.10.287.130">
    <property type="match status" value="1"/>
</dbReference>
<keyword evidence="4" id="KW-0902">Two-component regulatory system</keyword>
<feature type="coiled-coil region" evidence="5">
    <location>
        <begin position="171"/>
        <end position="205"/>
    </location>
</feature>
<dbReference type="InterPro" id="IPR003661">
    <property type="entry name" value="HisK_dim/P_dom"/>
</dbReference>
<dbReference type="Pfam" id="PF01590">
    <property type="entry name" value="GAF"/>
    <property type="match status" value="1"/>
</dbReference>
<reference evidence="7 8" key="1">
    <citation type="submission" date="2015-02" db="EMBL/GenBank/DDBJ databases">
        <title>Single-cell genomics of uncultivated deep-branching MTB reveals a conserved set of magnetosome genes.</title>
        <authorList>
            <person name="Kolinko S."/>
            <person name="Richter M."/>
            <person name="Glockner F.O."/>
            <person name="Brachmann A."/>
            <person name="Schuler D."/>
        </authorList>
    </citation>
    <scope>NUCLEOTIDE SEQUENCE [LARGE SCALE GENOMIC DNA]</scope>
    <source>
        <strain evidence="7">TM-1</strain>
    </source>
</reference>
<dbReference type="SUPFAM" id="SSF55781">
    <property type="entry name" value="GAF domain-like"/>
    <property type="match status" value="1"/>
</dbReference>
<sequence length="239" mass="26939">MDWLHRALQAIGEVLGADRGYIVIFTQDRAEIADVFDWQHTPQPESVMKDITMSSLQGLRWLMRRLEGFENVYVENIVDMPEEAGAEADFFASKSVCSFVAVPMVYGNHLVGFLGFDSVAGQKSWADDVIALVRVGGEIFVNALERARNDRELFKYRSHLEDLVNQRTQALTVANEMLMQEVADRKEAENEAKKAKEVAEEASRTKSVFLTNMTHELRTPLNGVIGITDLMLNTQLANQ</sequence>
<dbReference type="InterPro" id="IPR036097">
    <property type="entry name" value="HisK_dim/P_sf"/>
</dbReference>
<dbReference type="SMART" id="SM00065">
    <property type="entry name" value="GAF"/>
    <property type="match status" value="1"/>
</dbReference>
<keyword evidence="7" id="KW-0418">Kinase</keyword>